<proteinExistence type="inferred from homology"/>
<keyword evidence="4 8" id="KW-0812">Transmembrane</keyword>
<evidence type="ECO:0000313" key="11">
    <source>
        <dbReference type="Proteomes" id="UP000464751"/>
    </source>
</evidence>
<accession>A0A6P1YPX2</accession>
<evidence type="ECO:0000256" key="1">
    <source>
        <dbReference type="ARBA" id="ARBA00004141"/>
    </source>
</evidence>
<keyword evidence="7" id="KW-0270">Exopolysaccharide synthesis</keyword>
<evidence type="ECO:0000256" key="7">
    <source>
        <dbReference type="ARBA" id="ARBA00023169"/>
    </source>
</evidence>
<dbReference type="Pfam" id="PF13727">
    <property type="entry name" value="CoA_binding_3"/>
    <property type="match status" value="1"/>
</dbReference>
<keyword evidence="3 10" id="KW-0808">Transferase</keyword>
<dbReference type="InterPro" id="IPR017475">
    <property type="entry name" value="EPS_sugar_tfrase"/>
</dbReference>
<organism evidence="10 11">
    <name type="scientific">Ancylobacter pratisalsi</name>
    <dbReference type="NCBI Taxonomy" id="1745854"/>
    <lineage>
        <taxon>Bacteria</taxon>
        <taxon>Pseudomonadati</taxon>
        <taxon>Pseudomonadota</taxon>
        <taxon>Alphaproteobacteria</taxon>
        <taxon>Hyphomicrobiales</taxon>
        <taxon>Xanthobacteraceae</taxon>
        <taxon>Ancylobacter</taxon>
    </lineage>
</organism>
<evidence type="ECO:0000256" key="5">
    <source>
        <dbReference type="ARBA" id="ARBA00022989"/>
    </source>
</evidence>
<feature type="domain" description="Bacterial sugar transferase" evidence="9">
    <location>
        <begin position="275"/>
        <end position="460"/>
    </location>
</feature>
<evidence type="ECO:0000256" key="3">
    <source>
        <dbReference type="ARBA" id="ARBA00022679"/>
    </source>
</evidence>
<gene>
    <name evidence="10" type="ORF">G3A50_18285</name>
</gene>
<dbReference type="NCBIfam" id="TIGR03025">
    <property type="entry name" value="EPS_sugtrans"/>
    <property type="match status" value="1"/>
</dbReference>
<reference evidence="10 11" key="1">
    <citation type="submission" date="2020-02" db="EMBL/GenBank/DDBJ databases">
        <authorList>
            <person name="Li G."/>
        </authorList>
    </citation>
    <scope>NUCLEOTIDE SEQUENCE [LARGE SCALE GENOMIC DNA]</scope>
    <source>
        <strain evidence="10 11">DSM 102029</strain>
    </source>
</reference>
<evidence type="ECO:0000256" key="2">
    <source>
        <dbReference type="ARBA" id="ARBA00006464"/>
    </source>
</evidence>
<dbReference type="GO" id="GO:0016780">
    <property type="term" value="F:phosphotransferase activity, for other substituted phosphate groups"/>
    <property type="evidence" value="ECO:0007669"/>
    <property type="project" value="TreeGrafter"/>
</dbReference>
<dbReference type="GO" id="GO:0016020">
    <property type="term" value="C:membrane"/>
    <property type="evidence" value="ECO:0007669"/>
    <property type="project" value="UniProtKB-SubCell"/>
</dbReference>
<dbReference type="AlphaFoldDB" id="A0A6P1YPX2"/>
<feature type="transmembrane region" description="Helical" evidence="8">
    <location>
        <begin position="12"/>
        <end position="31"/>
    </location>
</feature>
<keyword evidence="6 8" id="KW-0472">Membrane</keyword>
<dbReference type="InterPro" id="IPR003362">
    <property type="entry name" value="Bact_transf"/>
</dbReference>
<dbReference type="Proteomes" id="UP000464751">
    <property type="component" value="Chromosome"/>
</dbReference>
<feature type="transmembrane region" description="Helical" evidence="8">
    <location>
        <begin position="102"/>
        <end position="123"/>
    </location>
</feature>
<feature type="transmembrane region" description="Helical" evidence="8">
    <location>
        <begin position="280"/>
        <end position="301"/>
    </location>
</feature>
<dbReference type="PANTHER" id="PTHR30576:SF0">
    <property type="entry name" value="UNDECAPRENYL-PHOSPHATE N-ACETYLGALACTOSAMINYL 1-PHOSPHATE TRANSFERASE-RELATED"/>
    <property type="match status" value="1"/>
</dbReference>
<evidence type="ECO:0000259" key="9">
    <source>
        <dbReference type="Pfam" id="PF02397"/>
    </source>
</evidence>
<keyword evidence="11" id="KW-1185">Reference proteome</keyword>
<comment type="similarity">
    <text evidence="2">Belongs to the bacterial sugar transferase family.</text>
</comment>
<evidence type="ECO:0000313" key="10">
    <source>
        <dbReference type="EMBL" id="QIB35439.1"/>
    </source>
</evidence>
<name>A0A6P1YPX2_9HYPH</name>
<dbReference type="KEGG" id="apra:G3A50_18285"/>
<comment type="subcellular location">
    <subcellularLocation>
        <location evidence="1">Membrane</location>
        <topology evidence="1">Multi-pass membrane protein</topology>
    </subcellularLocation>
</comment>
<feature type="transmembrane region" description="Helical" evidence="8">
    <location>
        <begin position="73"/>
        <end position="96"/>
    </location>
</feature>
<dbReference type="RefSeq" id="WP_163076579.1">
    <property type="nucleotide sequence ID" value="NZ_CP048630.1"/>
</dbReference>
<sequence length="468" mass="52350">MTRWTHGLVNRLVRLCDLAMILAAAAAFYFYCPRFSWSQILVLAVLGAATFLSTLTAGHAYRVEHYAKWTRAIRHLVIGSIPAMLAVLIACYALVQTRDDDIYLLAVWAGFTLLALAFGRFVLVRAGMKWIMRNDLLRRDAVVIGDLGRAYELIRSYSITKENLNLLDFVAVFQDGEQEEYAPQDSAPPMLGGLKELLEYAKKSPVDVVVITKPWKDPAAIEQLATEMRRVAADVIITLEPKVFYPYYARMTAVADHAALQVQQRPLKGSLAILKAAEDYVVATAGLIILSPILLLAAIAVKLDSPGPVLFRQARVGLNNRPFMVYKLRTMRFDPTDDGSVGAVKQDPRVTRVGAVLRSLSFDEIPQLLNVLKGDMSVVGPRPHVPNMLITENLRYEAVSDYVARYRMKPGVTGWAQINGMRGGIYTVEKAERGVELDLYYIEHWSIWFDIRILLLTVTRGLSDNSAF</sequence>
<dbReference type="PANTHER" id="PTHR30576">
    <property type="entry name" value="COLANIC BIOSYNTHESIS UDP-GLUCOSE LIPID CARRIER TRANSFERASE"/>
    <property type="match status" value="1"/>
</dbReference>
<dbReference type="EMBL" id="CP048630">
    <property type="protein sequence ID" value="QIB35439.1"/>
    <property type="molecule type" value="Genomic_DNA"/>
</dbReference>
<evidence type="ECO:0000256" key="8">
    <source>
        <dbReference type="SAM" id="Phobius"/>
    </source>
</evidence>
<protein>
    <submittedName>
        <fullName evidence="10">Exopolysaccharide biosynthesis polyprenyl glycosylphosphotransferase</fullName>
    </submittedName>
</protein>
<dbReference type="Pfam" id="PF02397">
    <property type="entry name" value="Bac_transf"/>
    <property type="match status" value="1"/>
</dbReference>
<evidence type="ECO:0000256" key="4">
    <source>
        <dbReference type="ARBA" id="ARBA00022692"/>
    </source>
</evidence>
<dbReference type="GO" id="GO:0000271">
    <property type="term" value="P:polysaccharide biosynthetic process"/>
    <property type="evidence" value="ECO:0007669"/>
    <property type="project" value="UniProtKB-KW"/>
</dbReference>
<feature type="transmembrane region" description="Helical" evidence="8">
    <location>
        <begin position="37"/>
        <end position="61"/>
    </location>
</feature>
<evidence type="ECO:0000256" key="6">
    <source>
        <dbReference type="ARBA" id="ARBA00023136"/>
    </source>
</evidence>
<keyword evidence="5 8" id="KW-1133">Transmembrane helix</keyword>